<proteinExistence type="predicted"/>
<dbReference type="OrthoDB" id="2795723at2759"/>
<gene>
    <name evidence="1" type="ORF">LAESUDRAFT_177654</name>
</gene>
<dbReference type="EMBL" id="KV427624">
    <property type="protein sequence ID" value="KZT06432.1"/>
    <property type="molecule type" value="Genomic_DNA"/>
</dbReference>
<reference evidence="1 2" key="1">
    <citation type="journal article" date="2016" name="Mol. Biol. Evol.">
        <title>Comparative Genomics of Early-Diverging Mushroom-Forming Fungi Provides Insights into the Origins of Lignocellulose Decay Capabilities.</title>
        <authorList>
            <person name="Nagy L.G."/>
            <person name="Riley R."/>
            <person name="Tritt A."/>
            <person name="Adam C."/>
            <person name="Daum C."/>
            <person name="Floudas D."/>
            <person name="Sun H."/>
            <person name="Yadav J.S."/>
            <person name="Pangilinan J."/>
            <person name="Larsson K.H."/>
            <person name="Matsuura K."/>
            <person name="Barry K."/>
            <person name="Labutti K."/>
            <person name="Kuo R."/>
            <person name="Ohm R.A."/>
            <person name="Bhattacharya S.S."/>
            <person name="Shirouzu T."/>
            <person name="Yoshinaga Y."/>
            <person name="Martin F.M."/>
            <person name="Grigoriev I.V."/>
            <person name="Hibbett D.S."/>
        </authorList>
    </citation>
    <scope>NUCLEOTIDE SEQUENCE [LARGE SCALE GENOMIC DNA]</scope>
    <source>
        <strain evidence="1 2">93-53</strain>
    </source>
</reference>
<name>A0A165E860_9APHY</name>
<protein>
    <submittedName>
        <fullName evidence="1">Uncharacterized protein</fullName>
    </submittedName>
</protein>
<sequence>MNLTLSSQMTNANDKLTDALAFLQFALSCLQETMSASSVAFPIVPILSVANAVVRTVQVVRSNEDRVERLLERLLAFIEHMSRISGYSGLENEDFNEELKNMLCTLQKTYDEILQLQKHTRTRKFLRHKSISGILDRCLDTIDYAWRTFDATVLFRIQQRLIDEDKRLKTILQTLEQRDSELRSILQKLEAQEVVSGELLNRIDGVREQLEHQTEFFVRSQNQALENISTTQEPMLNMLQAERQEHADGRFLTMQPAFMATCTVIWRRIQILTPATQQARAPI</sequence>
<dbReference type="Gene3D" id="1.20.930.20">
    <property type="entry name" value="Adaptor protein Cbl, N-terminal domain"/>
    <property type="match status" value="1"/>
</dbReference>
<evidence type="ECO:0000313" key="2">
    <source>
        <dbReference type="Proteomes" id="UP000076871"/>
    </source>
</evidence>
<dbReference type="GO" id="GO:0007166">
    <property type="term" value="P:cell surface receptor signaling pathway"/>
    <property type="evidence" value="ECO:0007669"/>
    <property type="project" value="InterPro"/>
</dbReference>
<dbReference type="InParanoid" id="A0A165E860"/>
<dbReference type="InterPro" id="IPR059179">
    <property type="entry name" value="MLKL-like_MCAfunc"/>
</dbReference>
<dbReference type="InterPro" id="IPR036537">
    <property type="entry name" value="Adaptor_Cbl_N_dom_sf"/>
</dbReference>
<dbReference type="Proteomes" id="UP000076871">
    <property type="component" value="Unassembled WGS sequence"/>
</dbReference>
<keyword evidence="2" id="KW-1185">Reference proteome</keyword>
<dbReference type="GeneID" id="63818493"/>
<evidence type="ECO:0000313" key="1">
    <source>
        <dbReference type="EMBL" id="KZT06432.1"/>
    </source>
</evidence>
<organism evidence="1 2">
    <name type="scientific">Laetiporus sulphureus 93-53</name>
    <dbReference type="NCBI Taxonomy" id="1314785"/>
    <lineage>
        <taxon>Eukaryota</taxon>
        <taxon>Fungi</taxon>
        <taxon>Dikarya</taxon>
        <taxon>Basidiomycota</taxon>
        <taxon>Agaricomycotina</taxon>
        <taxon>Agaricomycetes</taxon>
        <taxon>Polyporales</taxon>
        <taxon>Laetiporus</taxon>
    </lineage>
</organism>
<dbReference type="AlphaFoldDB" id="A0A165E860"/>
<accession>A0A165E860</accession>
<dbReference type="RefSeq" id="XP_040764172.1">
    <property type="nucleotide sequence ID" value="XM_040901461.1"/>
</dbReference>
<dbReference type="CDD" id="cd21037">
    <property type="entry name" value="MLKL_NTD"/>
    <property type="match status" value="1"/>
</dbReference>